<evidence type="ECO:0000313" key="2">
    <source>
        <dbReference type="Proteomes" id="UP000245362"/>
    </source>
</evidence>
<dbReference type="EMBL" id="QFWT01000008">
    <property type="protein sequence ID" value="PWI32623.1"/>
    <property type="molecule type" value="Genomic_DNA"/>
</dbReference>
<gene>
    <name evidence="1" type="ORF">DI392_14485</name>
</gene>
<dbReference type="RefSeq" id="WP_109320409.1">
    <property type="nucleotide sequence ID" value="NZ_QFWT01000008.1"/>
</dbReference>
<reference evidence="1 2" key="1">
    <citation type="submission" date="2018-05" db="EMBL/GenBank/DDBJ databases">
        <title>Vibrio limimaris sp. nov., isolated from marine sediment.</title>
        <authorList>
            <person name="Li C.-M."/>
        </authorList>
    </citation>
    <scope>NUCLEOTIDE SEQUENCE [LARGE SCALE GENOMIC DNA]</scope>
    <source>
        <strain evidence="1 2">E4404</strain>
    </source>
</reference>
<proteinExistence type="predicted"/>
<organism evidence="1 2">
    <name type="scientific">Vibrio albus</name>
    <dbReference type="NCBI Taxonomy" id="2200953"/>
    <lineage>
        <taxon>Bacteria</taxon>
        <taxon>Pseudomonadati</taxon>
        <taxon>Pseudomonadota</taxon>
        <taxon>Gammaproteobacteria</taxon>
        <taxon>Vibrionales</taxon>
        <taxon>Vibrionaceae</taxon>
        <taxon>Vibrio</taxon>
    </lineage>
</organism>
<evidence type="ECO:0000313" key="1">
    <source>
        <dbReference type="EMBL" id="PWI32623.1"/>
    </source>
</evidence>
<dbReference type="Proteomes" id="UP000245362">
    <property type="component" value="Unassembled WGS sequence"/>
</dbReference>
<sequence length="91" mass="10412">MPDLYCEVCKRVTPHKSVMRRSQEEELLSLTQKLTLLTIKIFTGKNHYKLEQQHFCRQCNCQTVAAGKKTNAVNREKPIVVKGKPEQVGAL</sequence>
<accession>A0A2U3B743</accession>
<protein>
    <submittedName>
        <fullName evidence="1">Uncharacterized protein</fullName>
    </submittedName>
</protein>
<comment type="caution">
    <text evidence="1">The sequence shown here is derived from an EMBL/GenBank/DDBJ whole genome shotgun (WGS) entry which is preliminary data.</text>
</comment>
<keyword evidence="2" id="KW-1185">Reference proteome</keyword>
<name>A0A2U3B743_9VIBR</name>
<dbReference type="AlphaFoldDB" id="A0A2U3B743"/>
<dbReference type="OrthoDB" id="5880609at2"/>